<evidence type="ECO:0000313" key="3">
    <source>
        <dbReference type="Proteomes" id="UP001175000"/>
    </source>
</evidence>
<dbReference type="AlphaFoldDB" id="A0AA40C586"/>
<name>A0AA40C586_9PEZI</name>
<sequence length="134" mass="14274">MMRFFSVVALLVAAVAALPNAETAFEAQKRSIKDAPILDAMINAHQAEGRSVNLSPQNNNRIGLLPRQCEYGCSCATGLNPGLYCGYCTSPRRAIPGCTMGECLDSVYQCNSSGGCCLYGRRSSCVNRQGPCNG</sequence>
<keyword evidence="1" id="KW-0732">Signal</keyword>
<feature type="chain" id="PRO_5041391757" evidence="1">
    <location>
        <begin position="18"/>
        <end position="134"/>
    </location>
</feature>
<gene>
    <name evidence="2" type="ORF">B0T14DRAFT_508756</name>
</gene>
<dbReference type="EMBL" id="JAULSU010000002">
    <property type="protein sequence ID" value="KAK0625911.1"/>
    <property type="molecule type" value="Genomic_DNA"/>
</dbReference>
<organism evidence="2 3">
    <name type="scientific">Immersiella caudata</name>
    <dbReference type="NCBI Taxonomy" id="314043"/>
    <lineage>
        <taxon>Eukaryota</taxon>
        <taxon>Fungi</taxon>
        <taxon>Dikarya</taxon>
        <taxon>Ascomycota</taxon>
        <taxon>Pezizomycotina</taxon>
        <taxon>Sordariomycetes</taxon>
        <taxon>Sordariomycetidae</taxon>
        <taxon>Sordariales</taxon>
        <taxon>Lasiosphaeriaceae</taxon>
        <taxon>Immersiella</taxon>
    </lineage>
</organism>
<keyword evidence="3" id="KW-1185">Reference proteome</keyword>
<reference evidence="2" key="1">
    <citation type="submission" date="2023-06" db="EMBL/GenBank/DDBJ databases">
        <title>Genome-scale phylogeny and comparative genomics of the fungal order Sordariales.</title>
        <authorList>
            <consortium name="Lawrence Berkeley National Laboratory"/>
            <person name="Hensen N."/>
            <person name="Bonometti L."/>
            <person name="Westerberg I."/>
            <person name="Brannstrom I.O."/>
            <person name="Guillou S."/>
            <person name="Cros-Aarteil S."/>
            <person name="Calhoun S."/>
            <person name="Haridas S."/>
            <person name="Kuo A."/>
            <person name="Mondo S."/>
            <person name="Pangilinan J."/>
            <person name="Riley R."/>
            <person name="Labutti K."/>
            <person name="Andreopoulos B."/>
            <person name="Lipzen A."/>
            <person name="Chen C."/>
            <person name="Yanf M."/>
            <person name="Daum C."/>
            <person name="Ng V."/>
            <person name="Clum A."/>
            <person name="Steindorff A."/>
            <person name="Ohm R."/>
            <person name="Martin F."/>
            <person name="Silar P."/>
            <person name="Natvig D."/>
            <person name="Lalanne C."/>
            <person name="Gautier V."/>
            <person name="Ament-Velasquez S.L."/>
            <person name="Kruys A."/>
            <person name="Hutchinson M.I."/>
            <person name="Powell A.J."/>
            <person name="Barry K."/>
            <person name="Miller A.N."/>
            <person name="Grigoriev I.V."/>
            <person name="Debuchy R."/>
            <person name="Gladieux P."/>
            <person name="Thoren M.H."/>
            <person name="Johannesson H."/>
        </authorList>
    </citation>
    <scope>NUCLEOTIDE SEQUENCE</scope>
    <source>
        <strain evidence="2">CBS 606.72</strain>
    </source>
</reference>
<evidence type="ECO:0000256" key="1">
    <source>
        <dbReference type="SAM" id="SignalP"/>
    </source>
</evidence>
<dbReference type="Proteomes" id="UP001175000">
    <property type="component" value="Unassembled WGS sequence"/>
</dbReference>
<feature type="signal peptide" evidence="1">
    <location>
        <begin position="1"/>
        <end position="17"/>
    </location>
</feature>
<comment type="caution">
    <text evidence="2">The sequence shown here is derived from an EMBL/GenBank/DDBJ whole genome shotgun (WGS) entry which is preliminary data.</text>
</comment>
<proteinExistence type="predicted"/>
<evidence type="ECO:0000313" key="2">
    <source>
        <dbReference type="EMBL" id="KAK0625911.1"/>
    </source>
</evidence>
<accession>A0AA40C586</accession>
<protein>
    <submittedName>
        <fullName evidence="2">Uncharacterized protein</fullName>
    </submittedName>
</protein>